<dbReference type="Proteomes" id="UP000308600">
    <property type="component" value="Unassembled WGS sequence"/>
</dbReference>
<organism evidence="1 2">
    <name type="scientific">Pluteus cervinus</name>
    <dbReference type="NCBI Taxonomy" id="181527"/>
    <lineage>
        <taxon>Eukaryota</taxon>
        <taxon>Fungi</taxon>
        <taxon>Dikarya</taxon>
        <taxon>Basidiomycota</taxon>
        <taxon>Agaricomycotina</taxon>
        <taxon>Agaricomycetes</taxon>
        <taxon>Agaricomycetidae</taxon>
        <taxon>Agaricales</taxon>
        <taxon>Pluteineae</taxon>
        <taxon>Pluteaceae</taxon>
        <taxon>Pluteus</taxon>
    </lineage>
</organism>
<keyword evidence="2" id="KW-1185">Reference proteome</keyword>
<accession>A0ACD3BEV2</accession>
<name>A0ACD3BEV2_9AGAR</name>
<protein>
    <submittedName>
        <fullName evidence="1">Uncharacterized protein</fullName>
    </submittedName>
</protein>
<proteinExistence type="predicted"/>
<gene>
    <name evidence="1" type="ORF">BDN72DRAFT_830967</name>
</gene>
<dbReference type="EMBL" id="ML208260">
    <property type="protein sequence ID" value="TFK76400.1"/>
    <property type="molecule type" value="Genomic_DNA"/>
</dbReference>
<reference evidence="1 2" key="1">
    <citation type="journal article" date="2019" name="Nat. Ecol. Evol.">
        <title>Megaphylogeny resolves global patterns of mushroom evolution.</title>
        <authorList>
            <person name="Varga T."/>
            <person name="Krizsan K."/>
            <person name="Foldi C."/>
            <person name="Dima B."/>
            <person name="Sanchez-Garcia M."/>
            <person name="Sanchez-Ramirez S."/>
            <person name="Szollosi G.J."/>
            <person name="Szarkandi J.G."/>
            <person name="Papp V."/>
            <person name="Albert L."/>
            <person name="Andreopoulos W."/>
            <person name="Angelini C."/>
            <person name="Antonin V."/>
            <person name="Barry K.W."/>
            <person name="Bougher N.L."/>
            <person name="Buchanan P."/>
            <person name="Buyck B."/>
            <person name="Bense V."/>
            <person name="Catcheside P."/>
            <person name="Chovatia M."/>
            <person name="Cooper J."/>
            <person name="Damon W."/>
            <person name="Desjardin D."/>
            <person name="Finy P."/>
            <person name="Geml J."/>
            <person name="Haridas S."/>
            <person name="Hughes K."/>
            <person name="Justo A."/>
            <person name="Karasinski D."/>
            <person name="Kautmanova I."/>
            <person name="Kiss B."/>
            <person name="Kocsube S."/>
            <person name="Kotiranta H."/>
            <person name="LaButti K.M."/>
            <person name="Lechner B.E."/>
            <person name="Liimatainen K."/>
            <person name="Lipzen A."/>
            <person name="Lukacs Z."/>
            <person name="Mihaltcheva S."/>
            <person name="Morgado L.N."/>
            <person name="Niskanen T."/>
            <person name="Noordeloos M.E."/>
            <person name="Ohm R.A."/>
            <person name="Ortiz-Santana B."/>
            <person name="Ovrebo C."/>
            <person name="Racz N."/>
            <person name="Riley R."/>
            <person name="Savchenko A."/>
            <person name="Shiryaev A."/>
            <person name="Soop K."/>
            <person name="Spirin V."/>
            <person name="Szebenyi C."/>
            <person name="Tomsovsky M."/>
            <person name="Tulloss R.E."/>
            <person name="Uehling J."/>
            <person name="Grigoriev I.V."/>
            <person name="Vagvolgyi C."/>
            <person name="Papp T."/>
            <person name="Martin F.M."/>
            <person name="Miettinen O."/>
            <person name="Hibbett D.S."/>
            <person name="Nagy L.G."/>
        </authorList>
    </citation>
    <scope>NUCLEOTIDE SEQUENCE [LARGE SCALE GENOMIC DNA]</scope>
    <source>
        <strain evidence="1 2">NL-1719</strain>
    </source>
</reference>
<evidence type="ECO:0000313" key="1">
    <source>
        <dbReference type="EMBL" id="TFK76400.1"/>
    </source>
</evidence>
<evidence type="ECO:0000313" key="2">
    <source>
        <dbReference type="Proteomes" id="UP000308600"/>
    </source>
</evidence>
<sequence>MAQSELTLRLSSSKLLKLQPTETSLIVAKISSKVEISHRQILSAEFDSSARVLRLSYIRKRRRRTPYSLITVEGEVLDAEDRTVQKWTDALMYNSYEGAGIKRGRKFKVIVNPHGGVGKGVAIYNHVVEPILKAAGCEVTVTQTTHSGHAFEIARSLATDYDALITVSGDGLVHEVMNGFANHEDPLKVFTIPIAPIPTGSGNGLSLNILGIEHGFDIAVAALNAVKGRPMKVDVFSVTQGGKRTISFMSQAIGLMADLDIGTEHLRWLGDTRFLVGLAQGLMKHKPCPVQLSYKAVETDKIKMAESLHAWRKKAQESPSPPPSPVPFPNEQSTSTLPPTRHMDDDEEGWTTLNEPLLYVYAGKGPYVGRDLMAFPVSLPNDGLIDIVAMPLSTRKNAVASIPNAAEGDLYWRPEVQYIKAHAYRVRPLTNKGILSVDGEHFPFEEFHVETHRELASFLSPYGYYAAEFHPTPKQKKPKKQSRSFFRKGH</sequence>